<dbReference type="Proteomes" id="UP000642284">
    <property type="component" value="Unassembled WGS sequence"/>
</dbReference>
<reference evidence="1 2" key="1">
    <citation type="submission" date="2020-08" db="EMBL/GenBank/DDBJ databases">
        <title>Genemic of Streptomyces polyaspartic.</title>
        <authorList>
            <person name="Liu W."/>
        </authorList>
    </citation>
    <scope>NUCLEOTIDE SEQUENCE [LARGE SCALE GENOMIC DNA]</scope>
    <source>
        <strain evidence="1 2">TRM66268-LWL</strain>
    </source>
</reference>
<evidence type="ECO:0000313" key="1">
    <source>
        <dbReference type="EMBL" id="MBC9718993.1"/>
    </source>
</evidence>
<protein>
    <submittedName>
        <fullName evidence="1">Uncharacterized protein</fullName>
    </submittedName>
</protein>
<gene>
    <name evidence="1" type="ORF">H9Y04_41350</name>
</gene>
<keyword evidence="2" id="KW-1185">Reference proteome</keyword>
<proteinExistence type="predicted"/>
<evidence type="ECO:0000313" key="2">
    <source>
        <dbReference type="Proteomes" id="UP000642284"/>
    </source>
</evidence>
<accession>A0ABR7SXC9</accession>
<comment type="caution">
    <text evidence="1">The sequence shown here is derived from an EMBL/GenBank/DDBJ whole genome shotgun (WGS) entry which is preliminary data.</text>
</comment>
<organism evidence="1 2">
    <name type="scientific">Streptomyces polyasparticus</name>
    <dbReference type="NCBI Taxonomy" id="2767826"/>
    <lineage>
        <taxon>Bacteria</taxon>
        <taxon>Bacillati</taxon>
        <taxon>Actinomycetota</taxon>
        <taxon>Actinomycetes</taxon>
        <taxon>Kitasatosporales</taxon>
        <taxon>Streptomycetaceae</taxon>
        <taxon>Streptomyces</taxon>
    </lineage>
</organism>
<name>A0ABR7SXC9_9ACTN</name>
<sequence>MPKLRRADAFADMTDAQVREAFNTAHRLWQETGVEDEQYRALLAEVFARFWIHPSMRGRKRSERQGRATSERRSA</sequence>
<dbReference type="RefSeq" id="WP_187819420.1">
    <property type="nucleotide sequence ID" value="NZ_JACTVJ010000031.1"/>
</dbReference>
<dbReference type="EMBL" id="JACTVJ010000031">
    <property type="protein sequence ID" value="MBC9718993.1"/>
    <property type="molecule type" value="Genomic_DNA"/>
</dbReference>